<organism evidence="3 4">
    <name type="scientific">Dactylosporangium fulvum</name>
    <dbReference type="NCBI Taxonomy" id="53359"/>
    <lineage>
        <taxon>Bacteria</taxon>
        <taxon>Bacillati</taxon>
        <taxon>Actinomycetota</taxon>
        <taxon>Actinomycetes</taxon>
        <taxon>Micromonosporales</taxon>
        <taxon>Micromonosporaceae</taxon>
        <taxon>Dactylosporangium</taxon>
    </lineage>
</organism>
<feature type="transmembrane region" description="Helical" evidence="2">
    <location>
        <begin position="281"/>
        <end position="303"/>
    </location>
</feature>
<evidence type="ECO:0000256" key="2">
    <source>
        <dbReference type="SAM" id="Phobius"/>
    </source>
</evidence>
<reference evidence="3" key="2">
    <citation type="submission" date="2022-09" db="EMBL/GenBank/DDBJ databases">
        <title>Biosynthetic gene clusters of Dactylosporangioum fulvum.</title>
        <authorList>
            <person name="Caradec T."/>
        </authorList>
    </citation>
    <scope>NUCLEOTIDE SEQUENCE</scope>
    <source>
        <strain evidence="3">NRRL B-16292</strain>
    </source>
</reference>
<proteinExistence type="predicted"/>
<dbReference type="RefSeq" id="WP_259864853.1">
    <property type="nucleotide sequence ID" value="NZ_BAAAST010000046.1"/>
</dbReference>
<keyword evidence="2" id="KW-0472">Membrane</keyword>
<evidence type="ECO:0000256" key="1">
    <source>
        <dbReference type="SAM" id="MobiDB-lite"/>
    </source>
</evidence>
<name>A0ABY5W856_9ACTN</name>
<keyword evidence="4" id="KW-1185">Reference proteome</keyword>
<feature type="transmembrane region" description="Helical" evidence="2">
    <location>
        <begin position="447"/>
        <end position="475"/>
    </location>
</feature>
<reference evidence="3" key="1">
    <citation type="submission" date="2021-04" db="EMBL/GenBank/DDBJ databases">
        <authorList>
            <person name="Hartkoorn R.C."/>
            <person name="Beaudoing E."/>
            <person name="Hot D."/>
        </authorList>
    </citation>
    <scope>NUCLEOTIDE SEQUENCE</scope>
    <source>
        <strain evidence="3">NRRL B-16292</strain>
    </source>
</reference>
<evidence type="ECO:0000313" key="3">
    <source>
        <dbReference type="EMBL" id="UWP86057.1"/>
    </source>
</evidence>
<feature type="transmembrane region" description="Helical" evidence="2">
    <location>
        <begin position="402"/>
        <end position="427"/>
    </location>
</feature>
<feature type="transmembrane region" description="Helical" evidence="2">
    <location>
        <begin position="238"/>
        <end position="260"/>
    </location>
</feature>
<accession>A0ABY5W856</accession>
<dbReference type="InterPro" id="IPR051224">
    <property type="entry name" value="NiCoT_RcnA"/>
</dbReference>
<gene>
    <name evidence="3" type="ORF">Dfulv_18165</name>
</gene>
<feature type="transmembrane region" description="Helical" evidence="2">
    <location>
        <begin position="315"/>
        <end position="336"/>
    </location>
</feature>
<evidence type="ECO:0008006" key="5">
    <source>
        <dbReference type="Google" id="ProtNLM"/>
    </source>
</evidence>
<dbReference type="PANTHER" id="PTHR40659:SF1">
    <property type="entry name" value="NICKEL_COBALT EFFLUX SYSTEM RCNA"/>
    <property type="match status" value="1"/>
</dbReference>
<dbReference type="EMBL" id="CP073720">
    <property type="protein sequence ID" value="UWP86057.1"/>
    <property type="molecule type" value="Genomic_DNA"/>
</dbReference>
<evidence type="ECO:0000313" key="4">
    <source>
        <dbReference type="Proteomes" id="UP001059617"/>
    </source>
</evidence>
<feature type="transmembrane region" description="Helical" evidence="2">
    <location>
        <begin position="371"/>
        <end position="396"/>
    </location>
</feature>
<feature type="region of interest" description="Disordered" evidence="1">
    <location>
        <begin position="342"/>
        <end position="366"/>
    </location>
</feature>
<keyword evidence="2" id="KW-0812">Transmembrane</keyword>
<protein>
    <recommendedName>
        <fullName evidence="5">High-affinity nickel-transporter</fullName>
    </recommendedName>
</protein>
<sequence length="481" mass="49265">MRRLLVLLCTVVVTVVPAGVLLAPGPAHAHPLGNFSVNQLGALTFHPSRVDVLALVDLAELPTLQEQSTVDSMGAPAWAARECSALTGAFSVRVGGAPLAWTVGTSSYTYTEGSAGLRTSRLECTLSAPAPLAAPSTVDVENRYRTDRVGWRELTATASGVHLVSPPLPAKSRSDGLRSYPDDLLSSPPDVRSARLTVEPGGSTAASPGDTAVAAPVLPGRLGRAEATLRGWVGTRELTPWVGALAVLLALVLGGAHATLPGHGKTVMAAYLAGRRGRPRDALTVGATVTLTHTGGVLVLGLLLTTAAGLAGETVLGWLGVTSGALVAAVGLGMLLSRRKQAAHSHAHDHPHPHSHSHSHSHDHGGRPSRLAIVGMGVAGGLVPSPSALVVLLGAVGLGRTWFGVLLVLAYGLGMAAVLTAAGLLLIKVRDRWAGRLRLSGRLGGRLGGRLAWFTRLAPTGTAALVLVVGSALAVRSLVTL</sequence>
<dbReference type="PANTHER" id="PTHR40659">
    <property type="entry name" value="NICKEL/COBALT EFFLUX SYSTEM RCNA"/>
    <property type="match status" value="1"/>
</dbReference>
<feature type="region of interest" description="Disordered" evidence="1">
    <location>
        <begin position="164"/>
        <end position="191"/>
    </location>
</feature>
<dbReference type="Proteomes" id="UP001059617">
    <property type="component" value="Chromosome"/>
</dbReference>
<keyword evidence="2" id="KW-1133">Transmembrane helix</keyword>